<dbReference type="HOGENOM" id="CLU_097071_0_0_0"/>
<feature type="domain" description="Polymerase/histidinol phosphatase N-terminal" evidence="1">
    <location>
        <begin position="4"/>
        <end position="69"/>
    </location>
</feature>
<dbReference type="KEGG" id="tle:Tlet_1633"/>
<evidence type="ECO:0000259" key="1">
    <source>
        <dbReference type="SMART" id="SM00481"/>
    </source>
</evidence>
<dbReference type="SMART" id="SM00481">
    <property type="entry name" value="POLIIIAc"/>
    <property type="match status" value="1"/>
</dbReference>
<organism evidence="2 3">
    <name type="scientific">Pseudothermotoga lettingae (strain ATCC BAA-301 / DSM 14385 / NBRC 107922 / TMO)</name>
    <name type="common">Thermotoga lettingae</name>
    <dbReference type="NCBI Taxonomy" id="416591"/>
    <lineage>
        <taxon>Bacteria</taxon>
        <taxon>Thermotogati</taxon>
        <taxon>Thermotogota</taxon>
        <taxon>Thermotogae</taxon>
        <taxon>Thermotogales</taxon>
        <taxon>Thermotogaceae</taxon>
        <taxon>Pseudothermotoga</taxon>
    </lineage>
</organism>
<dbReference type="AlphaFoldDB" id="A8F7Q3"/>
<dbReference type="InterPro" id="IPR052018">
    <property type="entry name" value="PHP_domain"/>
</dbReference>
<name>A8F7Q3_PSELT</name>
<dbReference type="SUPFAM" id="SSF89550">
    <property type="entry name" value="PHP domain-like"/>
    <property type="match status" value="1"/>
</dbReference>
<dbReference type="GO" id="GO:0035312">
    <property type="term" value="F:5'-3' DNA exonuclease activity"/>
    <property type="evidence" value="ECO:0007669"/>
    <property type="project" value="TreeGrafter"/>
</dbReference>
<dbReference type="GO" id="GO:0004534">
    <property type="term" value="F:5'-3' RNA exonuclease activity"/>
    <property type="evidence" value="ECO:0007669"/>
    <property type="project" value="TreeGrafter"/>
</dbReference>
<sequence length="240" mass="27628">MIKADLHLHSCLSPCADITMVPGVVSQKADSEGIDILSITDHNACNNVKSFKKRLYRLLLPGVELTSLEEVHVLAYFSSFEKLDRFCKYVRKFLPVFPYDPELMGYQVVVNEKDEFVKVEEIFLGSALQLRLKELVDTIIFYEGIPVYAHIERRFGILYQLGVFPKDDRVKVVEARTREGWKKAIDSGFVVLSNSDAHTPDEIGCRFTRFKLHKLNLKEVFSVLSIPERERILSIWDCEP</sequence>
<dbReference type="InterPro" id="IPR003141">
    <property type="entry name" value="Pol/His_phosphatase_N"/>
</dbReference>
<accession>A8F7Q3</accession>
<dbReference type="CDD" id="cd07432">
    <property type="entry name" value="PHP_HisPPase"/>
    <property type="match status" value="1"/>
</dbReference>
<reference evidence="2 3" key="2">
    <citation type="journal article" date="2009" name="Proc. Natl. Acad. Sci. U.S.A.">
        <title>On the chimeric nature, thermophilic origin, and phylogenetic placement of the Thermotogales.</title>
        <authorList>
            <person name="Zhaxybayeva O."/>
            <person name="Swithers K.S."/>
            <person name="Lapierre P."/>
            <person name="Fournier G.P."/>
            <person name="Bickhart D.M."/>
            <person name="DeBoy R.T."/>
            <person name="Nelson K.E."/>
            <person name="Nesbo C.L."/>
            <person name="Doolittle W.F."/>
            <person name="Gogarten J.P."/>
            <person name="Noll K.M."/>
        </authorList>
    </citation>
    <scope>NUCLEOTIDE SEQUENCE [LARGE SCALE GENOMIC DNA]</scope>
    <source>
        <strain evidence="3">ATCC BAA-301 / DSM 14385 / NBRC 107922 / TMO</strain>
    </source>
</reference>
<evidence type="ECO:0000313" key="3">
    <source>
        <dbReference type="Proteomes" id="UP000002016"/>
    </source>
</evidence>
<dbReference type="OrthoDB" id="9791620at2"/>
<proteinExistence type="predicted"/>
<dbReference type="STRING" id="416591.Tlet_1633"/>
<dbReference type="Gene3D" id="3.20.20.140">
    <property type="entry name" value="Metal-dependent hydrolases"/>
    <property type="match status" value="1"/>
</dbReference>
<dbReference type="eggNOG" id="COG0613">
    <property type="taxonomic scope" value="Bacteria"/>
</dbReference>
<gene>
    <name evidence="2" type="ordered locus">Tlet_1633</name>
</gene>
<protein>
    <submittedName>
        <fullName evidence="2">PHP domain protein</fullName>
    </submittedName>
</protein>
<reference evidence="2 3" key="1">
    <citation type="submission" date="2007-08" db="EMBL/GenBank/DDBJ databases">
        <title>Complete sequence of Thermotoga lettingae TMO.</title>
        <authorList>
            <consortium name="US DOE Joint Genome Institute"/>
            <person name="Copeland A."/>
            <person name="Lucas S."/>
            <person name="Lapidus A."/>
            <person name="Barry K."/>
            <person name="Glavina del Rio T."/>
            <person name="Dalin E."/>
            <person name="Tice H."/>
            <person name="Pitluck S."/>
            <person name="Foster B."/>
            <person name="Bruce D."/>
            <person name="Schmutz J."/>
            <person name="Larimer F."/>
            <person name="Land M."/>
            <person name="Hauser L."/>
            <person name="Kyrpides N."/>
            <person name="Mikhailova N."/>
            <person name="Nelson K."/>
            <person name="Gogarten J.P."/>
            <person name="Noll K."/>
            <person name="Richardson P."/>
        </authorList>
    </citation>
    <scope>NUCLEOTIDE SEQUENCE [LARGE SCALE GENOMIC DNA]</scope>
    <source>
        <strain evidence="3">ATCC BAA-301 / DSM 14385 / NBRC 107922 / TMO</strain>
    </source>
</reference>
<dbReference type="PANTHER" id="PTHR42924:SF3">
    <property type="entry name" value="POLYMERASE_HISTIDINOL PHOSPHATASE N-TERMINAL DOMAIN-CONTAINING PROTEIN"/>
    <property type="match status" value="1"/>
</dbReference>
<dbReference type="Proteomes" id="UP000002016">
    <property type="component" value="Chromosome"/>
</dbReference>
<dbReference type="PANTHER" id="PTHR42924">
    <property type="entry name" value="EXONUCLEASE"/>
    <property type="match status" value="1"/>
</dbReference>
<dbReference type="EMBL" id="CP000812">
    <property type="protein sequence ID" value="ABV34187.1"/>
    <property type="molecule type" value="Genomic_DNA"/>
</dbReference>
<evidence type="ECO:0000313" key="2">
    <source>
        <dbReference type="EMBL" id="ABV34187.1"/>
    </source>
</evidence>
<dbReference type="InterPro" id="IPR016195">
    <property type="entry name" value="Pol/histidinol_Pase-like"/>
</dbReference>
<keyword evidence="3" id="KW-1185">Reference proteome</keyword>